<proteinExistence type="predicted"/>
<dbReference type="EMBL" id="JBEHZE010000001">
    <property type="protein sequence ID" value="MEX6634379.1"/>
    <property type="molecule type" value="Genomic_DNA"/>
</dbReference>
<feature type="transmembrane region" description="Helical" evidence="1">
    <location>
        <begin position="274"/>
        <end position="296"/>
    </location>
</feature>
<evidence type="ECO:0000313" key="3">
    <source>
        <dbReference type="Proteomes" id="UP001560685"/>
    </source>
</evidence>
<evidence type="ECO:0000256" key="1">
    <source>
        <dbReference type="SAM" id="Phobius"/>
    </source>
</evidence>
<feature type="transmembrane region" description="Helical" evidence="1">
    <location>
        <begin position="74"/>
        <end position="103"/>
    </location>
</feature>
<accession>A0ABV3Z8M0</accession>
<dbReference type="Proteomes" id="UP001560685">
    <property type="component" value="Unassembled WGS sequence"/>
</dbReference>
<gene>
    <name evidence="2" type="ORF">ABFZ84_12560</name>
</gene>
<dbReference type="RefSeq" id="WP_369314364.1">
    <property type="nucleotide sequence ID" value="NZ_JBEHZE010000001.1"/>
</dbReference>
<keyword evidence="1" id="KW-1133">Transmembrane helix</keyword>
<name>A0ABV3Z8M0_9PROT</name>
<organism evidence="2 3">
    <name type="scientific">Hyphococcus lacteus</name>
    <dbReference type="NCBI Taxonomy" id="3143536"/>
    <lineage>
        <taxon>Bacteria</taxon>
        <taxon>Pseudomonadati</taxon>
        <taxon>Pseudomonadota</taxon>
        <taxon>Alphaproteobacteria</taxon>
        <taxon>Parvularculales</taxon>
        <taxon>Parvularculaceae</taxon>
        <taxon>Hyphococcus</taxon>
    </lineage>
</organism>
<feature type="transmembrane region" description="Helical" evidence="1">
    <location>
        <begin position="191"/>
        <end position="210"/>
    </location>
</feature>
<feature type="transmembrane region" description="Helical" evidence="1">
    <location>
        <begin position="155"/>
        <end position="171"/>
    </location>
</feature>
<feature type="transmembrane region" description="Helical" evidence="1">
    <location>
        <begin position="238"/>
        <end position="262"/>
    </location>
</feature>
<keyword evidence="1" id="KW-0812">Transmembrane</keyword>
<keyword evidence="3" id="KW-1185">Reference proteome</keyword>
<feature type="transmembrane region" description="Helical" evidence="1">
    <location>
        <begin position="123"/>
        <end position="148"/>
    </location>
</feature>
<comment type="caution">
    <text evidence="2">The sequence shown here is derived from an EMBL/GenBank/DDBJ whole genome shotgun (WGS) entry which is preliminary data.</text>
</comment>
<sequence>MSKGIRVGEVLNESFQFGFHRWPTVFRLGWLPLLISGFVVFGLQHLIFDAEALKVAIESRESFKMVDVMRVSPFLAFGLTLIAVVFMVALVSGLLASIYRLVALGEERTGLVDLRFDGPAKRVFWAQTITTLITMFVLLLFVVVMIIMSGTSFGAVFKALSAFMVLIQASAVDPSLGQPDAATLEGLAAPLGPLFLGIFFAIIPILIINIRLTPFSPGSAAENRLLFFGSLQMTKGHFLSLLGLYLLFGIALMLVGMIYSLVTSVLEQMASLGGAGMLSVVGFLFQGILFALMVAYQVFVIGVQASLNAVVYRELGRNE</sequence>
<keyword evidence="1" id="KW-0472">Membrane</keyword>
<protein>
    <submittedName>
        <fullName evidence="2">Uncharacterized protein</fullName>
    </submittedName>
</protein>
<feature type="transmembrane region" description="Helical" evidence="1">
    <location>
        <begin position="30"/>
        <end position="53"/>
    </location>
</feature>
<reference evidence="2 3" key="1">
    <citation type="submission" date="2024-05" db="EMBL/GenBank/DDBJ databases">
        <title>Three bacterial strains, DH-69, EH-24, and ECK-19 isolated from coastal sediments.</title>
        <authorList>
            <person name="Ye Y.-Q."/>
            <person name="Du Z.-J."/>
        </authorList>
    </citation>
    <scope>NUCLEOTIDE SEQUENCE [LARGE SCALE GENOMIC DNA]</scope>
    <source>
        <strain evidence="2 3">ECK-19</strain>
    </source>
</reference>
<evidence type="ECO:0000313" key="2">
    <source>
        <dbReference type="EMBL" id="MEX6634379.1"/>
    </source>
</evidence>